<accession>A0A7R9W1F4</accession>
<evidence type="ECO:0000313" key="2">
    <source>
        <dbReference type="EMBL" id="CAD8310609.1"/>
    </source>
</evidence>
<feature type="coiled-coil region" evidence="1">
    <location>
        <begin position="221"/>
        <end position="265"/>
    </location>
</feature>
<evidence type="ECO:0000256" key="1">
    <source>
        <dbReference type="SAM" id="Coils"/>
    </source>
</evidence>
<organism evidence="2">
    <name type="scientific">Chlamydomonas euryale</name>
    <dbReference type="NCBI Taxonomy" id="1486919"/>
    <lineage>
        <taxon>Eukaryota</taxon>
        <taxon>Viridiplantae</taxon>
        <taxon>Chlorophyta</taxon>
        <taxon>core chlorophytes</taxon>
        <taxon>Chlorophyceae</taxon>
        <taxon>CS clade</taxon>
        <taxon>Chlamydomonadales</taxon>
        <taxon>Chlamydomonadaceae</taxon>
        <taxon>Chlamydomonas</taxon>
    </lineage>
</organism>
<keyword evidence="1" id="KW-0175">Coiled coil</keyword>
<gene>
    <name evidence="2" type="ORF">CEUR00632_LOCUS20784</name>
</gene>
<dbReference type="EMBL" id="HBEC01044552">
    <property type="protein sequence ID" value="CAD8310609.1"/>
    <property type="molecule type" value="Transcribed_RNA"/>
</dbReference>
<protein>
    <submittedName>
        <fullName evidence="2">Uncharacterized protein</fullName>
    </submittedName>
</protein>
<name>A0A7R9W1F4_9CHLO</name>
<proteinExistence type="predicted"/>
<reference evidence="2" key="1">
    <citation type="submission" date="2021-01" db="EMBL/GenBank/DDBJ databases">
        <authorList>
            <person name="Corre E."/>
            <person name="Pelletier E."/>
            <person name="Niang G."/>
            <person name="Scheremetjew M."/>
            <person name="Finn R."/>
            <person name="Kale V."/>
            <person name="Holt S."/>
            <person name="Cochrane G."/>
            <person name="Meng A."/>
            <person name="Brown T."/>
            <person name="Cohen L."/>
        </authorList>
    </citation>
    <scope>NUCLEOTIDE SEQUENCE</scope>
    <source>
        <strain evidence="2">CCMP219</strain>
    </source>
</reference>
<sequence>MLRACCGQLVQSPPPPLMLLLRAASVLAAETRADAAAMPLAVGGAAGAAAASSPACTQPLAHPSPPLPPWPMWPSEWVREVKCAGTRPALHGPRSLCTAVFSSGTASPSAQLLTTSLAAAAASLAGPPSRVRAHCFVPVRTAKTFTSNVMDENRSRRVREHFAYHKAHKAWRAEVASRLERWRHELRAADAAAAAVAATAGDSAAEMAAARRQQMQQHQYLDKLEAELRRAQLDFDIARLRLSRAQRAEQQAERAAQLKAAQREALLEASRRWVGSTEELTERINAALDAPRPFGFITNLPRTTL</sequence>
<dbReference type="AlphaFoldDB" id="A0A7R9W1F4"/>